<dbReference type="AlphaFoldDB" id="A0A2H5QR31"/>
<feature type="transmembrane region" description="Helical" evidence="1">
    <location>
        <begin position="29"/>
        <end position="51"/>
    </location>
</feature>
<gene>
    <name evidence="2" type="ORF">CUMW_253730</name>
</gene>
<sequence length="97" mass="10657">MCTENAIQDARHDELGLERKQGGKFGTKLCYIMAFIYILSVASISFSIPLVRAFLNSGSSLLKNATIRDFGGYIKDPNSIALNTTLAELGVVRPTFR</sequence>
<organism evidence="2 3">
    <name type="scientific">Citrus unshiu</name>
    <name type="common">Satsuma mandarin</name>
    <name type="synonym">Citrus nobilis var. unshiu</name>
    <dbReference type="NCBI Taxonomy" id="55188"/>
    <lineage>
        <taxon>Eukaryota</taxon>
        <taxon>Viridiplantae</taxon>
        <taxon>Streptophyta</taxon>
        <taxon>Embryophyta</taxon>
        <taxon>Tracheophyta</taxon>
        <taxon>Spermatophyta</taxon>
        <taxon>Magnoliopsida</taxon>
        <taxon>eudicotyledons</taxon>
        <taxon>Gunneridae</taxon>
        <taxon>Pentapetalae</taxon>
        <taxon>rosids</taxon>
        <taxon>malvids</taxon>
        <taxon>Sapindales</taxon>
        <taxon>Rutaceae</taxon>
        <taxon>Aurantioideae</taxon>
        <taxon>Citrus</taxon>
    </lineage>
</organism>
<keyword evidence="1" id="KW-1133">Transmembrane helix</keyword>
<name>A0A2H5QR31_CITUN</name>
<comment type="caution">
    <text evidence="2">The sequence shown here is derived from an EMBL/GenBank/DDBJ whole genome shotgun (WGS) entry which is preliminary data.</text>
</comment>
<evidence type="ECO:0000256" key="1">
    <source>
        <dbReference type="SAM" id="Phobius"/>
    </source>
</evidence>
<accession>A0A2H5QR31</accession>
<proteinExistence type="predicted"/>
<evidence type="ECO:0000313" key="3">
    <source>
        <dbReference type="Proteomes" id="UP000236630"/>
    </source>
</evidence>
<dbReference type="Proteomes" id="UP000236630">
    <property type="component" value="Unassembled WGS sequence"/>
</dbReference>
<dbReference type="EMBL" id="BDQV01000653">
    <property type="protein sequence ID" value="GAY67077.1"/>
    <property type="molecule type" value="Genomic_DNA"/>
</dbReference>
<reference evidence="2 3" key="1">
    <citation type="journal article" date="2017" name="Front. Genet.">
        <title>Draft sequencing of the heterozygous diploid genome of Satsuma (Citrus unshiu Marc.) using a hybrid assembly approach.</title>
        <authorList>
            <person name="Shimizu T."/>
            <person name="Tanizawa Y."/>
            <person name="Mochizuki T."/>
            <person name="Nagasaki H."/>
            <person name="Yoshioka T."/>
            <person name="Toyoda A."/>
            <person name="Fujiyama A."/>
            <person name="Kaminuma E."/>
            <person name="Nakamura Y."/>
        </authorList>
    </citation>
    <scope>NUCLEOTIDE SEQUENCE [LARGE SCALE GENOMIC DNA]</scope>
    <source>
        <strain evidence="3">cv. Miyagawa wase</strain>
    </source>
</reference>
<protein>
    <submittedName>
        <fullName evidence="2">Uncharacterized protein</fullName>
    </submittedName>
</protein>
<keyword evidence="1" id="KW-0472">Membrane</keyword>
<keyword evidence="1" id="KW-0812">Transmembrane</keyword>
<keyword evidence="3" id="KW-1185">Reference proteome</keyword>
<evidence type="ECO:0000313" key="2">
    <source>
        <dbReference type="EMBL" id="GAY67077.1"/>
    </source>
</evidence>